<dbReference type="Gene3D" id="3.40.50.2000">
    <property type="entry name" value="Glycogen Phosphorylase B"/>
    <property type="match status" value="2"/>
</dbReference>
<evidence type="ECO:0000256" key="2">
    <source>
        <dbReference type="ARBA" id="ARBA00022679"/>
    </source>
</evidence>
<evidence type="ECO:0000256" key="1">
    <source>
        <dbReference type="ARBA" id="ARBA00022676"/>
    </source>
</evidence>
<dbReference type="GO" id="GO:0005829">
    <property type="term" value="C:cytosol"/>
    <property type="evidence" value="ECO:0007669"/>
    <property type="project" value="TreeGrafter"/>
</dbReference>
<dbReference type="GO" id="GO:0009244">
    <property type="term" value="P:lipopolysaccharide core region biosynthetic process"/>
    <property type="evidence" value="ECO:0007669"/>
    <property type="project" value="TreeGrafter"/>
</dbReference>
<proteinExistence type="predicted"/>
<dbReference type="InterPro" id="IPR051199">
    <property type="entry name" value="LPS_LOS_Heptosyltrfase"/>
</dbReference>
<gene>
    <name evidence="3" type="ORF">AAH949_08925</name>
</gene>
<organism evidence="3">
    <name type="scientific">Campylobacter sp. CCS1377</name>
    <dbReference type="NCBI Taxonomy" id="3158229"/>
    <lineage>
        <taxon>Bacteria</taxon>
        <taxon>Pseudomonadati</taxon>
        <taxon>Campylobacterota</taxon>
        <taxon>Epsilonproteobacteria</taxon>
        <taxon>Campylobacterales</taxon>
        <taxon>Campylobacteraceae</taxon>
        <taxon>Campylobacter</taxon>
    </lineage>
</organism>
<dbReference type="GO" id="GO:0008713">
    <property type="term" value="F:ADP-heptose-lipopolysaccharide heptosyltransferase activity"/>
    <property type="evidence" value="ECO:0007669"/>
    <property type="project" value="TreeGrafter"/>
</dbReference>
<sequence>MRKLPNRGGYRLRIGYYCPDALGDMIASLDMLYAIKHIYNAKIIVFAKNNTFSLLKNLTFIDTIEILKNPTSKDNIAKINQHNLDYILSYKANTFLIKQFIKSNAKKIITRLKIRSFFSIKCRTIWIKLITRLYKKRTERDRLLFYARKINTKIFDEKIKNLEFKTQIQSNLTHKNLITNFLNQSKIKDFIILNPFSITSNSTLDTISFLKLAKNIKQNYPKISIIVPTYDLVHDDFMDKLLGYDKNLLKEIVIFKNNDDILNLAELISRSICVISPSTGLIHIATNLKISSIALYPPKDEIFWPTYNNDYVFIKKSKDELSEDEKRELIVDITRRLEKYL</sequence>
<reference evidence="3" key="1">
    <citation type="submission" date="2024-05" db="EMBL/GenBank/DDBJ databases">
        <title>Campylobacter coli isolated from environmental waters in Slovenia.</title>
        <authorList>
            <person name="Zautner A.E."/>
            <person name="Bunk B."/>
            <person name="Riedel T."/>
            <person name="Sproeer C."/>
        </authorList>
    </citation>
    <scope>NUCLEOTIDE SEQUENCE</scope>
    <source>
        <strain evidence="3">CCS1377</strain>
    </source>
</reference>
<dbReference type="EMBL" id="CP155620">
    <property type="protein sequence ID" value="XBJ29184.1"/>
    <property type="molecule type" value="Genomic_DNA"/>
</dbReference>
<dbReference type="SUPFAM" id="SSF53756">
    <property type="entry name" value="UDP-Glycosyltransferase/glycogen phosphorylase"/>
    <property type="match status" value="1"/>
</dbReference>
<name>A0AAU7E6Q8_9BACT</name>
<dbReference type="PANTHER" id="PTHR30160">
    <property type="entry name" value="TETRAACYLDISACCHARIDE 4'-KINASE-RELATED"/>
    <property type="match status" value="1"/>
</dbReference>
<dbReference type="RefSeq" id="WP_348518545.1">
    <property type="nucleotide sequence ID" value="NZ_CP155620.1"/>
</dbReference>
<accession>A0AAU7E6Q8</accession>
<keyword evidence="1" id="KW-0328">Glycosyltransferase</keyword>
<evidence type="ECO:0000313" key="3">
    <source>
        <dbReference type="EMBL" id="XBJ29184.1"/>
    </source>
</evidence>
<dbReference type="InterPro" id="IPR002201">
    <property type="entry name" value="Glyco_trans_9"/>
</dbReference>
<dbReference type="Pfam" id="PF01075">
    <property type="entry name" value="Glyco_transf_9"/>
    <property type="match status" value="1"/>
</dbReference>
<dbReference type="AlphaFoldDB" id="A0AAU7E6Q8"/>
<dbReference type="PANTHER" id="PTHR30160:SF15">
    <property type="entry name" value="GLYCOSYLTRANSFERASE HI_0523-RELATED"/>
    <property type="match status" value="1"/>
</dbReference>
<keyword evidence="2" id="KW-0808">Transferase</keyword>
<protein>
    <submittedName>
        <fullName evidence="3">Glycosyltransferase family 9 protein</fullName>
    </submittedName>
</protein>